<sequence>MSKSWQSTLRLPKGSFPPRPAPQLRDHYLQRCTEALYEWQAANRPEDKPFILHDGPPYANGSLHVGHALNKILKDIILRVKVQNGHRVKYVPGWDCHGLPIELKALEALGVSHMMPVEVRSAARKLATTTVLSQMKEFQSYAVMADWEGRWTTMDISYEIKQLELFLNMVQRGLIYRRFKPVYWSPSSGTALAEAELEYKDNHTSTAAYVTFPVAGPADGSEALQQLLGDNFHGQLYALVWTTTPWTLPANKAIAVHDDLDYVIIKHGNDALIVGQGCLQQVNKACFDRSEVDEGDVIATCKGSDLRRLSYLHPLHGNNAAHQPIIHADFVSADSGSGLVHIAPGHGHDDYEVCKSLGLEISAPVDNDGHFTAEAYPADPQRLQGLFVQGKGNAAVLEVLGPRVLHVHKYKHKYPYDWRTKRPIIVRATAQWFADVAGIKEDALKALDDVRFIPAGGKTRLESFVKGRSEWCISRQRAWGLPIPALYDKNGDAVMTEESVRHIITTIRERGTDAWWSDKPDDPAWIAPSLKGKGEYRRGTDTMDVWFDSGSSWTQEGDVQADVYLEGSDQHRGWFQSSLLTRIAAASAKSSDSGSLIKQTVGLAPFKRLVTHGFTLDKDGKKMSKSLGNIISPNQVIDGTLLPPVKRKKDKGVKKDEANTTPAGPQYDALGPDALRLWAASSDYTRDVVIGEPVLKSIHIALIKYRTITKMLLGSMIESSRTAPLTTTDHIALIQLRDTMEEVGKAYDNFEFYKGFSLLNRWVNNDLSAFYLEALKDRLYCGDGGGVLESIFWGFMRMLAPITPMLVEEAWDHAPEWLKKDGVHPLQQLYSSPLIDGSRLPGGEAKLREAIPVLFGVHTAIKSATELARRDKKVGSSLQCSVVLQISDAAVASTLEQFEEELEEMFVVSSVGINETLPEAPEWKFSLDFQLPLGGSLNGNRSDGVDAPSSGSGSVGVEGSSRVVECTAWVLPPKAHKCPRCWRYIAPEEDELCGRCEDVDAIDKLNTFQTPYAVIEARRKAGLRPHATSVREMRAYWARLGHAPEDLDRLNVIHVAGTKGKGSVCAFVSSILSRYQTSPRGRPRRIGLLTSPHLIAVRERIRIDSRPISEDLFARYFFEVFDGLTSPRPGAGPGGASAVVGEDEAAAPGSVPIYARYLTLMAFHVFLREGVDVAVVETGVGGEYDATNVVGRPLATGITTLGIDHVFVLGDTVEKIAWHKAGIMKPGCPAFAVEQPAFPEAERVLRERAREKGLGDGDDGLRIVGVDERLARSGVDVRPDAAFQRRNASLAVALAETALGRLLPGGFTRDEGVLPAEFKDGIEQVVWRGRCEVKEDGGGRVRWHIDGAHTTDSLKVAARWYTEECSARRGPRVLIFNQQGRTEAIDFLDGLHSGARRDDGSSFDVVIFCTNVTYAATGYKRAKADALLSDFVNLQDDPEAIKNLTVQRTFAERWSSLDPDAKVVVVPSIEEAINHTRDQTKSLEEGETVQAFITGSLHLVGGALGILEGADAL</sequence>
<dbReference type="Gene3D" id="1.10.730.20">
    <property type="match status" value="1"/>
</dbReference>
<keyword evidence="5 18" id="KW-0436">Ligase</keyword>
<dbReference type="PANTHER" id="PTHR42765:SF1">
    <property type="entry name" value="ISOLEUCINE--TRNA LIGASE, MITOCHONDRIAL"/>
    <property type="match status" value="1"/>
</dbReference>
<dbReference type="GO" id="GO:0004326">
    <property type="term" value="F:tetrahydrofolylpolyglutamate synthase activity"/>
    <property type="evidence" value="ECO:0007669"/>
    <property type="project" value="InterPro"/>
</dbReference>
<dbReference type="Proteomes" id="UP001320245">
    <property type="component" value="Unassembled WGS sequence"/>
</dbReference>
<evidence type="ECO:0000256" key="5">
    <source>
        <dbReference type="ARBA" id="ARBA00022598"/>
    </source>
</evidence>
<dbReference type="PANTHER" id="PTHR42765">
    <property type="entry name" value="SOLEUCYL-TRNA SYNTHETASE"/>
    <property type="match status" value="1"/>
</dbReference>
<dbReference type="GO" id="GO:0002161">
    <property type="term" value="F:aminoacyl-tRNA deacylase activity"/>
    <property type="evidence" value="ECO:0007669"/>
    <property type="project" value="InterPro"/>
</dbReference>
<dbReference type="PROSITE" id="PS01011">
    <property type="entry name" value="FOLYLPOLYGLU_SYNT_1"/>
    <property type="match status" value="1"/>
</dbReference>
<dbReference type="SUPFAM" id="SSF47323">
    <property type="entry name" value="Anticodon-binding domain of a subclass of class I aminoacyl-tRNA synthetases"/>
    <property type="match status" value="1"/>
</dbReference>
<dbReference type="InterPro" id="IPR036615">
    <property type="entry name" value="Mur_ligase_C_dom_sf"/>
</dbReference>
<dbReference type="Gene3D" id="3.90.190.20">
    <property type="entry name" value="Mur ligase, C-terminal domain"/>
    <property type="match status" value="1"/>
</dbReference>
<evidence type="ECO:0000256" key="15">
    <source>
        <dbReference type="SAM" id="MobiDB-lite"/>
    </source>
</evidence>
<dbReference type="GO" id="GO:0000049">
    <property type="term" value="F:tRNA binding"/>
    <property type="evidence" value="ECO:0007669"/>
    <property type="project" value="InterPro"/>
</dbReference>
<evidence type="ECO:0000256" key="3">
    <source>
        <dbReference type="ARBA" id="ARBA00008276"/>
    </source>
</evidence>
<dbReference type="SUPFAM" id="SSF53244">
    <property type="entry name" value="MurD-like peptide ligases, peptide-binding domain"/>
    <property type="match status" value="1"/>
</dbReference>
<dbReference type="FunFam" id="3.40.50.620:FF:000111">
    <property type="entry name" value="Mitochondrial isoleucyl-tRNA synthetase"/>
    <property type="match status" value="1"/>
</dbReference>
<evidence type="ECO:0000256" key="10">
    <source>
        <dbReference type="ARBA" id="ARBA00022917"/>
    </source>
</evidence>
<keyword evidence="8" id="KW-0067">ATP-binding</keyword>
<gene>
    <name evidence="18" type="primary">ISM1</name>
    <name evidence="18" type="ORF">SLS53_005505</name>
</gene>
<dbReference type="Gene3D" id="3.40.50.620">
    <property type="entry name" value="HUPs"/>
    <property type="match status" value="2"/>
</dbReference>
<accession>A0AAN9UCE4</accession>
<dbReference type="Gene3D" id="3.40.1190.10">
    <property type="entry name" value="Mur-like, catalytic domain"/>
    <property type="match status" value="1"/>
</dbReference>
<dbReference type="GO" id="GO:0005524">
    <property type="term" value="F:ATP binding"/>
    <property type="evidence" value="ECO:0007669"/>
    <property type="project" value="UniProtKB-KW"/>
</dbReference>
<dbReference type="SUPFAM" id="SSF52374">
    <property type="entry name" value="Nucleotidylyl transferase"/>
    <property type="match status" value="1"/>
</dbReference>
<dbReference type="Gene3D" id="1.10.10.830">
    <property type="entry name" value="Ile-tRNA synthetase CP2 domain-like"/>
    <property type="match status" value="1"/>
</dbReference>
<dbReference type="GO" id="GO:0005739">
    <property type="term" value="C:mitochondrion"/>
    <property type="evidence" value="ECO:0007669"/>
    <property type="project" value="UniProtKB-SubCell"/>
</dbReference>
<dbReference type="InterPro" id="IPR013155">
    <property type="entry name" value="M/V/L/I-tRNA-synth_anticd-bd"/>
</dbReference>
<dbReference type="InterPro" id="IPR009008">
    <property type="entry name" value="Val/Leu/Ile-tRNA-synth_edit"/>
</dbReference>
<evidence type="ECO:0000256" key="14">
    <source>
        <dbReference type="ARBA" id="ARBA00068280"/>
    </source>
</evidence>
<evidence type="ECO:0000256" key="2">
    <source>
        <dbReference type="ARBA" id="ARBA00005594"/>
    </source>
</evidence>
<dbReference type="InterPro" id="IPR001645">
    <property type="entry name" value="Folylpolyglutamate_synth"/>
</dbReference>
<dbReference type="GO" id="GO:0046872">
    <property type="term" value="F:metal ion binding"/>
    <property type="evidence" value="ECO:0007669"/>
    <property type="project" value="UniProtKB-KW"/>
</dbReference>
<evidence type="ECO:0000256" key="1">
    <source>
        <dbReference type="ARBA" id="ARBA00004173"/>
    </source>
</evidence>
<feature type="region of interest" description="Disordered" evidence="15">
    <location>
        <begin position="646"/>
        <end position="666"/>
    </location>
</feature>
<dbReference type="InterPro" id="IPR050081">
    <property type="entry name" value="Ile-tRNA_ligase"/>
</dbReference>
<dbReference type="InterPro" id="IPR001412">
    <property type="entry name" value="aa-tRNA-synth_I_CS"/>
</dbReference>
<feature type="domain" description="Methionyl/Valyl/Leucyl/Isoleucyl-tRNA synthetase anticodon-binding" evidence="17">
    <location>
        <begin position="729"/>
        <end position="883"/>
    </location>
</feature>
<evidence type="ECO:0000259" key="16">
    <source>
        <dbReference type="Pfam" id="PF00133"/>
    </source>
</evidence>
<comment type="catalytic activity">
    <reaction evidence="13">
        <text>tRNA(Ile) + L-isoleucine + ATP = L-isoleucyl-tRNA(Ile) + AMP + diphosphate</text>
        <dbReference type="Rhea" id="RHEA:11060"/>
        <dbReference type="Rhea" id="RHEA-COMP:9666"/>
        <dbReference type="Rhea" id="RHEA-COMP:9695"/>
        <dbReference type="ChEBI" id="CHEBI:30616"/>
        <dbReference type="ChEBI" id="CHEBI:33019"/>
        <dbReference type="ChEBI" id="CHEBI:58045"/>
        <dbReference type="ChEBI" id="CHEBI:78442"/>
        <dbReference type="ChEBI" id="CHEBI:78528"/>
        <dbReference type="ChEBI" id="CHEBI:456215"/>
        <dbReference type="EC" id="6.1.1.5"/>
    </reaction>
</comment>
<dbReference type="InterPro" id="IPR014729">
    <property type="entry name" value="Rossmann-like_a/b/a_fold"/>
</dbReference>
<dbReference type="GO" id="GO:0032543">
    <property type="term" value="P:mitochondrial translation"/>
    <property type="evidence" value="ECO:0007669"/>
    <property type="project" value="TreeGrafter"/>
</dbReference>
<dbReference type="InterPro" id="IPR002301">
    <property type="entry name" value="Ile-tRNA-ligase"/>
</dbReference>
<evidence type="ECO:0000313" key="18">
    <source>
        <dbReference type="EMBL" id="KAK7739912.1"/>
    </source>
</evidence>
<proteinExistence type="inferred from homology"/>
<dbReference type="InterPro" id="IPR002300">
    <property type="entry name" value="aa-tRNA-synth_Ia"/>
</dbReference>
<dbReference type="Pfam" id="PF08264">
    <property type="entry name" value="Anticodon_1"/>
    <property type="match status" value="1"/>
</dbReference>
<dbReference type="PRINTS" id="PR00984">
    <property type="entry name" value="TRNASYNTHILE"/>
</dbReference>
<evidence type="ECO:0000256" key="9">
    <source>
        <dbReference type="ARBA" id="ARBA00022842"/>
    </source>
</evidence>
<dbReference type="InterPro" id="IPR033708">
    <property type="entry name" value="Anticodon_Ile_BEm"/>
</dbReference>
<dbReference type="GO" id="GO:0006428">
    <property type="term" value="P:isoleucyl-tRNA aminoacylation"/>
    <property type="evidence" value="ECO:0007669"/>
    <property type="project" value="InterPro"/>
</dbReference>
<dbReference type="Pfam" id="PF00133">
    <property type="entry name" value="tRNA-synt_1"/>
    <property type="match status" value="1"/>
</dbReference>
<feature type="domain" description="Aminoacyl-tRNA synthetase class Ia" evidence="16">
    <location>
        <begin position="35"/>
        <end position="689"/>
    </location>
</feature>
<keyword evidence="9" id="KW-0460">Magnesium</keyword>
<dbReference type="InterPro" id="IPR018109">
    <property type="entry name" value="Folylpolyglutamate_synth_CS"/>
</dbReference>
<dbReference type="Gene3D" id="3.90.740.10">
    <property type="entry name" value="Valyl/Leucyl/Isoleucyl-tRNA synthetase, editing domain"/>
    <property type="match status" value="1"/>
</dbReference>
<dbReference type="SUPFAM" id="SSF53623">
    <property type="entry name" value="MurD-like peptide ligases, catalytic domain"/>
    <property type="match status" value="1"/>
</dbReference>
<evidence type="ECO:0000256" key="13">
    <source>
        <dbReference type="ARBA" id="ARBA00048359"/>
    </source>
</evidence>
<reference evidence="18 19" key="1">
    <citation type="journal article" date="2023" name="PLoS ONE">
        <title>Cytospora paraplurivora sp. nov. isolated from orchards with fruit tree decline syndrome in Ontario, Canada.</title>
        <authorList>
            <person name="Ilyukhin E."/>
            <person name="Nguyen H.D.T."/>
            <person name="Castle A.J."/>
            <person name="Ellouze W."/>
        </authorList>
    </citation>
    <scope>NUCLEOTIDE SEQUENCE [LARGE SCALE GENOMIC DNA]</scope>
    <source>
        <strain evidence="18 19">FDS-564</strain>
    </source>
</reference>
<evidence type="ECO:0000313" key="19">
    <source>
        <dbReference type="Proteomes" id="UP001320245"/>
    </source>
</evidence>
<dbReference type="CDD" id="cd07960">
    <property type="entry name" value="Anticodon_Ia_Ile_BEm"/>
    <property type="match status" value="1"/>
</dbReference>
<comment type="similarity">
    <text evidence="3">Belongs to the folylpolyglutamate synthase family.</text>
</comment>
<evidence type="ECO:0000256" key="11">
    <source>
        <dbReference type="ARBA" id="ARBA00023146"/>
    </source>
</evidence>
<dbReference type="NCBIfam" id="TIGR00392">
    <property type="entry name" value="ileS"/>
    <property type="match status" value="1"/>
</dbReference>
<comment type="caution">
    <text evidence="18">The sequence shown here is derived from an EMBL/GenBank/DDBJ whole genome shotgun (WGS) entry which is preliminary data.</text>
</comment>
<keyword evidence="6" id="KW-0479">Metal-binding</keyword>
<dbReference type="EMBL" id="JAJSPL020000021">
    <property type="protein sequence ID" value="KAK7739912.1"/>
    <property type="molecule type" value="Genomic_DNA"/>
</dbReference>
<comment type="similarity">
    <text evidence="2">Belongs to the class-I aminoacyl-tRNA synthetase family.</text>
</comment>
<name>A0AAN9UCE4_9PEZI</name>
<dbReference type="NCBIfam" id="TIGR01499">
    <property type="entry name" value="folC"/>
    <property type="match status" value="1"/>
</dbReference>
<keyword evidence="7" id="KW-0547">Nucleotide-binding</keyword>
<comment type="subcellular location">
    <subcellularLocation>
        <location evidence="1">Mitochondrion</location>
    </subcellularLocation>
</comment>
<dbReference type="GO" id="GO:0004822">
    <property type="term" value="F:isoleucine-tRNA ligase activity"/>
    <property type="evidence" value="ECO:0007669"/>
    <property type="project" value="UniProtKB-EC"/>
</dbReference>
<evidence type="ECO:0000259" key="17">
    <source>
        <dbReference type="Pfam" id="PF08264"/>
    </source>
</evidence>
<evidence type="ECO:0000256" key="7">
    <source>
        <dbReference type="ARBA" id="ARBA00022741"/>
    </source>
</evidence>
<dbReference type="SUPFAM" id="SSF50677">
    <property type="entry name" value="ValRS/IleRS/LeuRS editing domain"/>
    <property type="match status" value="1"/>
</dbReference>
<dbReference type="EC" id="6.1.1.5" evidence="4"/>
<evidence type="ECO:0000256" key="12">
    <source>
        <dbReference type="ARBA" id="ARBA00032665"/>
    </source>
</evidence>
<dbReference type="InterPro" id="IPR009080">
    <property type="entry name" value="tRNAsynth_Ia_anticodon-bd"/>
</dbReference>
<organism evidence="18 19">
    <name type="scientific">Cytospora paraplurivora</name>
    <dbReference type="NCBI Taxonomy" id="2898453"/>
    <lineage>
        <taxon>Eukaryota</taxon>
        <taxon>Fungi</taxon>
        <taxon>Dikarya</taxon>
        <taxon>Ascomycota</taxon>
        <taxon>Pezizomycotina</taxon>
        <taxon>Sordariomycetes</taxon>
        <taxon>Sordariomycetidae</taxon>
        <taxon>Diaporthales</taxon>
        <taxon>Cytosporaceae</taxon>
        <taxon>Cytospora</taxon>
    </lineage>
</organism>
<evidence type="ECO:0000256" key="4">
    <source>
        <dbReference type="ARBA" id="ARBA00013165"/>
    </source>
</evidence>
<dbReference type="PROSITE" id="PS01012">
    <property type="entry name" value="FOLYLPOLYGLU_SYNT_2"/>
    <property type="match status" value="1"/>
</dbReference>
<keyword evidence="10" id="KW-0648">Protein biosynthesis</keyword>
<dbReference type="PROSITE" id="PS00178">
    <property type="entry name" value="AA_TRNA_LIGASE_I"/>
    <property type="match status" value="1"/>
</dbReference>
<keyword evidence="19" id="KW-1185">Reference proteome</keyword>
<protein>
    <recommendedName>
        <fullName evidence="14">Isoleucine--tRNA ligase, mitochondrial</fullName>
        <ecNumber evidence="4">6.1.1.5</ecNumber>
    </recommendedName>
    <alternativeName>
        <fullName evidence="12">Isoleucyl-tRNA synthetase</fullName>
    </alternativeName>
</protein>
<keyword evidence="11" id="KW-0030">Aminoacyl-tRNA synthetase</keyword>
<dbReference type="InterPro" id="IPR036565">
    <property type="entry name" value="Mur-like_cat_sf"/>
</dbReference>
<feature type="region of interest" description="Disordered" evidence="15">
    <location>
        <begin position="1"/>
        <end position="23"/>
    </location>
</feature>
<evidence type="ECO:0000256" key="6">
    <source>
        <dbReference type="ARBA" id="ARBA00022723"/>
    </source>
</evidence>
<evidence type="ECO:0000256" key="8">
    <source>
        <dbReference type="ARBA" id="ARBA00022840"/>
    </source>
</evidence>